<protein>
    <submittedName>
        <fullName evidence="1">Uncharacterized protein</fullName>
    </submittedName>
</protein>
<sequence>MFDSERPMQIQSPGQAFNSGGKIQVAFNIGNNINKLVLAFTTVTKSENVPCCQQIQYQEKWLLSLAMSLKKSDINSNSDNDTLVSDRYQLVLDRYWCISIGISTRCIRRRRGSFELTGARFVDL</sequence>
<accession>A0AAV6PDX6</accession>
<evidence type="ECO:0000313" key="1">
    <source>
        <dbReference type="EMBL" id="KAG7454110.1"/>
    </source>
</evidence>
<name>A0AAV6PDX6_SOLSE</name>
<gene>
    <name evidence="1" type="ORF">JOB18_012997</name>
</gene>
<dbReference type="Proteomes" id="UP000693946">
    <property type="component" value="Unassembled WGS sequence"/>
</dbReference>
<proteinExistence type="predicted"/>
<comment type="caution">
    <text evidence="1">The sequence shown here is derived from an EMBL/GenBank/DDBJ whole genome shotgun (WGS) entry which is preliminary data.</text>
</comment>
<reference evidence="1 2" key="1">
    <citation type="journal article" date="2021" name="Sci. Rep.">
        <title>Chromosome anchoring in Senegalese sole (Solea senegalensis) reveals sex-associated markers and genome rearrangements in flatfish.</title>
        <authorList>
            <person name="Guerrero-Cozar I."/>
            <person name="Gomez-Garrido J."/>
            <person name="Berbel C."/>
            <person name="Martinez-Blanch J.F."/>
            <person name="Alioto T."/>
            <person name="Claros M.G."/>
            <person name="Gagnaire P.A."/>
            <person name="Manchado M."/>
        </authorList>
    </citation>
    <scope>NUCLEOTIDE SEQUENCE [LARGE SCALE GENOMIC DNA]</scope>
    <source>
        <strain evidence="1">Sse05_10M</strain>
    </source>
</reference>
<evidence type="ECO:0000313" key="2">
    <source>
        <dbReference type="Proteomes" id="UP000693946"/>
    </source>
</evidence>
<keyword evidence="2" id="KW-1185">Reference proteome</keyword>
<dbReference type="AlphaFoldDB" id="A0AAV6PDX6"/>
<dbReference type="EMBL" id="JAGKHQ010001657">
    <property type="protein sequence ID" value="KAG7454110.1"/>
    <property type="molecule type" value="Genomic_DNA"/>
</dbReference>
<organism evidence="1 2">
    <name type="scientific">Solea senegalensis</name>
    <name type="common">Senegalese sole</name>
    <dbReference type="NCBI Taxonomy" id="28829"/>
    <lineage>
        <taxon>Eukaryota</taxon>
        <taxon>Metazoa</taxon>
        <taxon>Chordata</taxon>
        <taxon>Craniata</taxon>
        <taxon>Vertebrata</taxon>
        <taxon>Euteleostomi</taxon>
        <taxon>Actinopterygii</taxon>
        <taxon>Neopterygii</taxon>
        <taxon>Teleostei</taxon>
        <taxon>Neoteleostei</taxon>
        <taxon>Acanthomorphata</taxon>
        <taxon>Carangaria</taxon>
        <taxon>Pleuronectiformes</taxon>
        <taxon>Pleuronectoidei</taxon>
        <taxon>Soleidae</taxon>
        <taxon>Solea</taxon>
    </lineage>
</organism>